<sequence>MIQKLQKRYTPELSLFKHYFFALLQNKNKTKYIHHFGFFMHIVQLGDFSGNSFAYFHFSSSFSSATFTCFEVNNEVEEGIQHANKVFGQSLDLRYHFYISCGQKSSLQPNICNNLFNFRFYGFC</sequence>
<reference evidence="1 2" key="1">
    <citation type="submission" date="2024-05" db="EMBL/GenBank/DDBJ databases">
        <title>De novo assembly of an allotetraploid wild potato.</title>
        <authorList>
            <person name="Hosaka A.J."/>
        </authorList>
    </citation>
    <scope>NUCLEOTIDE SEQUENCE [LARGE SCALE GENOMIC DNA]</scope>
    <source>
        <tissue evidence="1">Young leaves</tissue>
    </source>
</reference>
<proteinExistence type="predicted"/>
<gene>
    <name evidence="1" type="ORF">AABB24_014404</name>
</gene>
<protein>
    <submittedName>
        <fullName evidence="1">Uncharacterized protein</fullName>
    </submittedName>
</protein>
<evidence type="ECO:0000313" key="2">
    <source>
        <dbReference type="Proteomes" id="UP001627284"/>
    </source>
</evidence>
<comment type="caution">
    <text evidence="1">The sequence shown here is derived from an EMBL/GenBank/DDBJ whole genome shotgun (WGS) entry which is preliminary data.</text>
</comment>
<evidence type="ECO:0000313" key="1">
    <source>
        <dbReference type="EMBL" id="KAL3361506.1"/>
    </source>
</evidence>
<dbReference type="Proteomes" id="UP001627284">
    <property type="component" value="Unassembled WGS sequence"/>
</dbReference>
<dbReference type="EMBL" id="JBJKTR010000008">
    <property type="protein sequence ID" value="KAL3361506.1"/>
    <property type="molecule type" value="Genomic_DNA"/>
</dbReference>
<accession>A0ABD2TZ01</accession>
<dbReference type="AlphaFoldDB" id="A0ABD2TZ01"/>
<keyword evidence="2" id="KW-1185">Reference proteome</keyword>
<organism evidence="1 2">
    <name type="scientific">Solanum stoloniferum</name>
    <dbReference type="NCBI Taxonomy" id="62892"/>
    <lineage>
        <taxon>Eukaryota</taxon>
        <taxon>Viridiplantae</taxon>
        <taxon>Streptophyta</taxon>
        <taxon>Embryophyta</taxon>
        <taxon>Tracheophyta</taxon>
        <taxon>Spermatophyta</taxon>
        <taxon>Magnoliopsida</taxon>
        <taxon>eudicotyledons</taxon>
        <taxon>Gunneridae</taxon>
        <taxon>Pentapetalae</taxon>
        <taxon>asterids</taxon>
        <taxon>lamiids</taxon>
        <taxon>Solanales</taxon>
        <taxon>Solanaceae</taxon>
        <taxon>Solanoideae</taxon>
        <taxon>Solaneae</taxon>
        <taxon>Solanum</taxon>
    </lineage>
</organism>
<name>A0ABD2TZ01_9SOLN</name>